<evidence type="ECO:0000313" key="16">
    <source>
        <dbReference type="Proteomes" id="UP000316426"/>
    </source>
</evidence>
<evidence type="ECO:0000259" key="13">
    <source>
        <dbReference type="Pfam" id="PF02163"/>
    </source>
</evidence>
<evidence type="ECO:0000256" key="7">
    <source>
        <dbReference type="ARBA" id="ARBA00022801"/>
    </source>
</evidence>
<keyword evidence="8" id="KW-0862">Zinc</keyword>
<dbReference type="PANTHER" id="PTHR39188">
    <property type="entry name" value="MEMBRANE-ASSOCIATED ZINC METALLOPROTEASE M50B"/>
    <property type="match status" value="1"/>
</dbReference>
<evidence type="ECO:0000313" key="15">
    <source>
        <dbReference type="EMBL" id="QDV74813.1"/>
    </source>
</evidence>
<organism evidence="15 16">
    <name type="scientific">Botrimarina mediterranea</name>
    <dbReference type="NCBI Taxonomy" id="2528022"/>
    <lineage>
        <taxon>Bacteria</taxon>
        <taxon>Pseudomonadati</taxon>
        <taxon>Planctomycetota</taxon>
        <taxon>Planctomycetia</taxon>
        <taxon>Pirellulales</taxon>
        <taxon>Lacipirellulaceae</taxon>
        <taxon>Botrimarina</taxon>
    </lineage>
</organism>
<evidence type="ECO:0000256" key="12">
    <source>
        <dbReference type="SAM" id="Phobius"/>
    </source>
</evidence>
<comment type="cofactor">
    <cofactor evidence="1">
        <name>Zn(2+)</name>
        <dbReference type="ChEBI" id="CHEBI:29105"/>
    </cofactor>
</comment>
<feature type="domain" description="Peptidase M50" evidence="13">
    <location>
        <begin position="65"/>
        <end position="216"/>
    </location>
</feature>
<protein>
    <submittedName>
        <fullName evidence="15">Peptidase family M50</fullName>
    </submittedName>
</protein>
<dbReference type="GO" id="GO:0016020">
    <property type="term" value="C:membrane"/>
    <property type="evidence" value="ECO:0007669"/>
    <property type="project" value="UniProtKB-SubCell"/>
</dbReference>
<dbReference type="GO" id="GO:0008237">
    <property type="term" value="F:metallopeptidase activity"/>
    <property type="evidence" value="ECO:0007669"/>
    <property type="project" value="UniProtKB-KW"/>
</dbReference>
<evidence type="ECO:0000256" key="6">
    <source>
        <dbReference type="ARBA" id="ARBA00022723"/>
    </source>
</evidence>
<evidence type="ECO:0000256" key="11">
    <source>
        <dbReference type="ARBA" id="ARBA00023136"/>
    </source>
</evidence>
<evidence type="ECO:0000259" key="14">
    <source>
        <dbReference type="Pfam" id="PF20216"/>
    </source>
</evidence>
<keyword evidence="4" id="KW-0645">Protease</keyword>
<dbReference type="RefSeq" id="WP_145113540.1">
    <property type="nucleotide sequence ID" value="NZ_CP036349.1"/>
</dbReference>
<feature type="domain" description="DUF6576" evidence="14">
    <location>
        <begin position="317"/>
        <end position="356"/>
    </location>
</feature>
<keyword evidence="11 12" id="KW-0472">Membrane</keyword>
<name>A0A518KAJ5_9BACT</name>
<feature type="transmembrane region" description="Helical" evidence="12">
    <location>
        <begin position="62"/>
        <end position="84"/>
    </location>
</feature>
<gene>
    <name evidence="15" type="ORF">Spa11_30220</name>
</gene>
<dbReference type="AlphaFoldDB" id="A0A518KAJ5"/>
<evidence type="ECO:0000256" key="8">
    <source>
        <dbReference type="ARBA" id="ARBA00022833"/>
    </source>
</evidence>
<dbReference type="InterPro" id="IPR046483">
    <property type="entry name" value="DUF6576"/>
</dbReference>
<dbReference type="Proteomes" id="UP000316426">
    <property type="component" value="Chromosome"/>
</dbReference>
<feature type="transmembrane region" description="Helical" evidence="12">
    <location>
        <begin position="216"/>
        <end position="240"/>
    </location>
</feature>
<evidence type="ECO:0000256" key="4">
    <source>
        <dbReference type="ARBA" id="ARBA00022670"/>
    </source>
</evidence>
<sequence>MARSSRVRPPDQAPFLSSSVADRWSAPLGVWAGAPVRLHVSLAVVIVLAAGACVRSGSATGWLVLAAYLVSLSLHETAHVLAASRLRGAAQRRMLSAPLLLGPFGGMTFRCPSIDPRERVFVAMAGPLASLAIVVSAVCCLAAVEGPNVKPLAPSVITEPLTLLHGDVVTTPLGLVAVALVLVNWPLFLVNLAPASPFDGADALRSWGELWMPGRAARDATCAAGLLVAAALLAVGGALALTDLNLPWLGASLAALAVLVGFGAVADANAPATPLAWLPPNDDDYVGASLRDVRVEPATASRYDHDAYPLDEDIDDYSVDRFDETQVDDILAKVHVAGVHSLTANERAILERASQRFQQRRRPLD</sequence>
<comment type="similarity">
    <text evidence="3">Belongs to the peptidase M50B family.</text>
</comment>
<evidence type="ECO:0000256" key="2">
    <source>
        <dbReference type="ARBA" id="ARBA00004141"/>
    </source>
</evidence>
<keyword evidence="9 12" id="KW-1133">Transmembrane helix</keyword>
<proteinExistence type="inferred from homology"/>
<keyword evidence="10" id="KW-0482">Metalloprotease</keyword>
<evidence type="ECO:0000256" key="10">
    <source>
        <dbReference type="ARBA" id="ARBA00023049"/>
    </source>
</evidence>
<evidence type="ECO:0000256" key="1">
    <source>
        <dbReference type="ARBA" id="ARBA00001947"/>
    </source>
</evidence>
<dbReference type="KEGG" id="bmei:Spa11_30220"/>
<keyword evidence="7" id="KW-0378">Hydrolase</keyword>
<reference evidence="15 16" key="1">
    <citation type="submission" date="2019-02" db="EMBL/GenBank/DDBJ databases">
        <title>Deep-cultivation of Planctomycetes and their phenomic and genomic characterization uncovers novel biology.</title>
        <authorList>
            <person name="Wiegand S."/>
            <person name="Jogler M."/>
            <person name="Boedeker C."/>
            <person name="Pinto D."/>
            <person name="Vollmers J."/>
            <person name="Rivas-Marin E."/>
            <person name="Kohn T."/>
            <person name="Peeters S.H."/>
            <person name="Heuer A."/>
            <person name="Rast P."/>
            <person name="Oberbeckmann S."/>
            <person name="Bunk B."/>
            <person name="Jeske O."/>
            <person name="Meyerdierks A."/>
            <person name="Storesund J.E."/>
            <person name="Kallscheuer N."/>
            <person name="Luecker S."/>
            <person name="Lage O.M."/>
            <person name="Pohl T."/>
            <person name="Merkel B.J."/>
            <person name="Hornburger P."/>
            <person name="Mueller R.-W."/>
            <person name="Bruemmer F."/>
            <person name="Labrenz M."/>
            <person name="Spormann A.M."/>
            <person name="Op den Camp H."/>
            <person name="Overmann J."/>
            <person name="Amann R."/>
            <person name="Jetten M.S.M."/>
            <person name="Mascher T."/>
            <person name="Medema M.H."/>
            <person name="Devos D.P."/>
            <person name="Kaster A.-K."/>
            <person name="Ovreas L."/>
            <person name="Rohde M."/>
            <person name="Galperin M.Y."/>
            <person name="Jogler C."/>
        </authorList>
    </citation>
    <scope>NUCLEOTIDE SEQUENCE [LARGE SCALE GENOMIC DNA]</scope>
    <source>
        <strain evidence="15 16">Spa11</strain>
    </source>
</reference>
<keyword evidence="6" id="KW-0479">Metal-binding</keyword>
<keyword evidence="5 12" id="KW-0812">Transmembrane</keyword>
<feature type="transmembrane region" description="Helical" evidence="12">
    <location>
        <begin position="246"/>
        <end position="266"/>
    </location>
</feature>
<evidence type="ECO:0000256" key="3">
    <source>
        <dbReference type="ARBA" id="ARBA00007931"/>
    </source>
</evidence>
<accession>A0A518KAJ5</accession>
<comment type="subcellular location">
    <subcellularLocation>
        <location evidence="2">Membrane</location>
        <topology evidence="2">Multi-pass membrane protein</topology>
    </subcellularLocation>
</comment>
<dbReference type="GO" id="GO:0006508">
    <property type="term" value="P:proteolysis"/>
    <property type="evidence" value="ECO:0007669"/>
    <property type="project" value="UniProtKB-KW"/>
</dbReference>
<dbReference type="InterPro" id="IPR008915">
    <property type="entry name" value="Peptidase_M50"/>
</dbReference>
<feature type="transmembrane region" description="Helical" evidence="12">
    <location>
        <begin position="173"/>
        <end position="195"/>
    </location>
</feature>
<dbReference type="GO" id="GO:0046872">
    <property type="term" value="F:metal ion binding"/>
    <property type="evidence" value="ECO:0007669"/>
    <property type="project" value="UniProtKB-KW"/>
</dbReference>
<feature type="transmembrane region" description="Helical" evidence="12">
    <location>
        <begin position="120"/>
        <end position="144"/>
    </location>
</feature>
<dbReference type="Pfam" id="PF20216">
    <property type="entry name" value="DUF6576"/>
    <property type="match status" value="1"/>
</dbReference>
<dbReference type="EMBL" id="CP036349">
    <property type="protein sequence ID" value="QDV74813.1"/>
    <property type="molecule type" value="Genomic_DNA"/>
</dbReference>
<feature type="transmembrane region" description="Helical" evidence="12">
    <location>
        <begin position="28"/>
        <end position="50"/>
    </location>
</feature>
<evidence type="ECO:0000256" key="9">
    <source>
        <dbReference type="ARBA" id="ARBA00022989"/>
    </source>
</evidence>
<dbReference type="Pfam" id="PF02163">
    <property type="entry name" value="Peptidase_M50"/>
    <property type="match status" value="1"/>
</dbReference>
<evidence type="ECO:0000256" key="5">
    <source>
        <dbReference type="ARBA" id="ARBA00022692"/>
    </source>
</evidence>
<keyword evidence="16" id="KW-1185">Reference proteome</keyword>
<dbReference type="PANTHER" id="PTHR39188:SF3">
    <property type="entry name" value="STAGE IV SPORULATION PROTEIN FB"/>
    <property type="match status" value="1"/>
</dbReference>